<comment type="caution">
    <text evidence="1">The sequence shown here is derived from an EMBL/GenBank/DDBJ whole genome shotgun (WGS) entry which is preliminary data.</text>
</comment>
<organism evidence="1 2">
    <name type="scientific">Candidatus Accumulibacter phosphatis</name>
    <dbReference type="NCBI Taxonomy" id="327160"/>
    <lineage>
        <taxon>Bacteria</taxon>
        <taxon>Pseudomonadati</taxon>
        <taxon>Pseudomonadota</taxon>
        <taxon>Betaproteobacteria</taxon>
        <taxon>Candidatus Accumulibacter</taxon>
    </lineage>
</organism>
<dbReference type="EMBL" id="SWAD01000016">
    <property type="protein sequence ID" value="TMQ77900.1"/>
    <property type="molecule type" value="Genomic_DNA"/>
</dbReference>
<keyword evidence="2" id="KW-1185">Reference proteome</keyword>
<accession>A0A5S4EQZ4</accession>
<evidence type="ECO:0000313" key="2">
    <source>
        <dbReference type="Proteomes" id="UP000306324"/>
    </source>
</evidence>
<gene>
    <name evidence="1" type="ORF">ACCUM_2618</name>
</gene>
<sequence length="43" mass="5102">MALLFWQHLVDLRSIHLIWLPAIARTHCVPQGRQRGTRPKKQE</sequence>
<name>A0A5S4EQZ4_9PROT</name>
<dbReference type="AlphaFoldDB" id="A0A5S4EQZ4"/>
<proteinExistence type="predicted"/>
<reference evidence="1 2" key="1">
    <citation type="submission" date="2019-04" db="EMBL/GenBank/DDBJ databases">
        <title>A novel phosphate-accumulating bacterium identified in bioreactor for phosphate removal from wastewater.</title>
        <authorList>
            <person name="Kotlyarov R.Y."/>
            <person name="Beletsky A.V."/>
            <person name="Kallistova A.Y."/>
            <person name="Dorofeev A.G."/>
            <person name="Nikolaev Y.Y."/>
            <person name="Pimenov N.V."/>
            <person name="Ravin N.V."/>
            <person name="Mardanov A.V."/>
        </authorList>
    </citation>
    <scope>NUCLEOTIDE SEQUENCE [LARGE SCALE GENOMIC DNA]</scope>
    <source>
        <strain evidence="1 2">Bin19</strain>
    </source>
</reference>
<protein>
    <submittedName>
        <fullName evidence="1">Uncharacterized protein</fullName>
    </submittedName>
</protein>
<dbReference type="Proteomes" id="UP000306324">
    <property type="component" value="Unassembled WGS sequence"/>
</dbReference>
<evidence type="ECO:0000313" key="1">
    <source>
        <dbReference type="EMBL" id="TMQ77900.1"/>
    </source>
</evidence>